<accession>A0A248UL93</accession>
<dbReference type="AlphaFoldDB" id="A0A248UL93"/>
<evidence type="ECO:0000313" key="2">
    <source>
        <dbReference type="Proteomes" id="UP000215256"/>
    </source>
</evidence>
<protein>
    <submittedName>
        <fullName evidence="1">Uncharacterized protein</fullName>
    </submittedName>
</protein>
<evidence type="ECO:0000313" key="1">
    <source>
        <dbReference type="EMBL" id="ASV87039.1"/>
    </source>
</evidence>
<dbReference type="EMBL" id="CP022604">
    <property type="protein sequence ID" value="ASV87039.1"/>
    <property type="molecule type" value="Genomic_DNA"/>
</dbReference>
<reference evidence="1 2" key="1">
    <citation type="submission" date="2017-07" db="EMBL/GenBank/DDBJ databases">
        <title>Phylogenetic study on the rhizospheric bacterium Ochrobactrum sp. A44.</title>
        <authorList>
            <person name="Krzyzanowska D.M."/>
            <person name="Ossowicki A."/>
            <person name="Rajewska M."/>
            <person name="Maciag T."/>
            <person name="Kaczynski Z."/>
            <person name="Czerwicka M."/>
            <person name="Jafra S."/>
        </authorList>
    </citation>
    <scope>NUCLEOTIDE SEQUENCE [LARGE SCALE GENOMIC DNA]</scope>
    <source>
        <strain evidence="1 2">A44</strain>
    </source>
</reference>
<sequence length="119" mass="12208">MAKKTVTQAYAATLIVGGKDIPPGTPVSLPEDEAKRIGDIFGVIPAVNEAVKPSRNATVIAKASETDALAKSLETAQQAFDAAKAALEGEDAGDDELKAFEAAEKALNAAEQALQDAQG</sequence>
<name>A0A248UL93_9HYPH</name>
<proteinExistence type="predicted"/>
<dbReference type="RefSeq" id="WP_095446585.1">
    <property type="nucleotide sequence ID" value="NZ_CP022604.1"/>
</dbReference>
<dbReference type="KEGG" id="och:CES85_1064"/>
<dbReference type="OrthoDB" id="9962353at2"/>
<gene>
    <name evidence="1" type="ORF">CES85_1064</name>
</gene>
<organism evidence="1 2">
    <name type="scientific">Ochrobactrum quorumnocens</name>
    <dbReference type="NCBI Taxonomy" id="271865"/>
    <lineage>
        <taxon>Bacteria</taxon>
        <taxon>Pseudomonadati</taxon>
        <taxon>Pseudomonadota</taxon>
        <taxon>Alphaproteobacteria</taxon>
        <taxon>Hyphomicrobiales</taxon>
        <taxon>Brucellaceae</taxon>
        <taxon>Brucella/Ochrobactrum group</taxon>
        <taxon>Ochrobactrum</taxon>
    </lineage>
</organism>
<dbReference type="Proteomes" id="UP000215256">
    <property type="component" value="Chromosome 1"/>
</dbReference>